<reference evidence="2" key="1">
    <citation type="journal article" date="2019" name="Int. J. Syst. Evol. Microbiol.">
        <title>The Global Catalogue of Microorganisms (GCM) 10K type strain sequencing project: providing services to taxonomists for standard genome sequencing and annotation.</title>
        <authorList>
            <consortium name="The Broad Institute Genomics Platform"/>
            <consortium name="The Broad Institute Genome Sequencing Center for Infectious Disease"/>
            <person name="Wu L."/>
            <person name="Ma J."/>
        </authorList>
    </citation>
    <scope>NUCLEOTIDE SEQUENCE [LARGE SCALE GENOMIC DNA]</scope>
    <source>
        <strain evidence="2">JCM 18715</strain>
    </source>
</reference>
<dbReference type="EMBL" id="BAABLD010000011">
    <property type="protein sequence ID" value="GAA5168803.1"/>
    <property type="molecule type" value="Genomic_DNA"/>
</dbReference>
<evidence type="ECO:0000313" key="2">
    <source>
        <dbReference type="Proteomes" id="UP001500547"/>
    </source>
</evidence>
<organism evidence="1 2">
    <name type="scientific">Viridibacterium curvum</name>
    <dbReference type="NCBI Taxonomy" id="1101404"/>
    <lineage>
        <taxon>Bacteria</taxon>
        <taxon>Pseudomonadati</taxon>
        <taxon>Pseudomonadota</taxon>
        <taxon>Betaproteobacteria</taxon>
        <taxon>Rhodocyclales</taxon>
        <taxon>Rhodocyclaceae</taxon>
        <taxon>Viridibacterium</taxon>
    </lineage>
</organism>
<accession>A0ABP9QX83</accession>
<name>A0ABP9QX83_9RHOO</name>
<comment type="caution">
    <text evidence="1">The sequence shown here is derived from an EMBL/GenBank/DDBJ whole genome shotgun (WGS) entry which is preliminary data.</text>
</comment>
<protein>
    <submittedName>
        <fullName evidence="1">Uncharacterized protein</fullName>
    </submittedName>
</protein>
<proteinExistence type="predicted"/>
<dbReference type="RefSeq" id="WP_345533847.1">
    <property type="nucleotide sequence ID" value="NZ_BAABLD010000011.1"/>
</dbReference>
<gene>
    <name evidence="1" type="ORF">GCM10025770_29340</name>
</gene>
<keyword evidence="2" id="KW-1185">Reference proteome</keyword>
<dbReference type="Proteomes" id="UP001500547">
    <property type="component" value="Unassembled WGS sequence"/>
</dbReference>
<evidence type="ECO:0000313" key="1">
    <source>
        <dbReference type="EMBL" id="GAA5168803.1"/>
    </source>
</evidence>
<sequence>MHTRDIEFLCASLPQGRTVYPYYKDRYGLQLLRYAVRQPTAVHTLRSAPVASLLQKPRLRDLLAACDGTLSPLHLLSADGDSSPRCHVLTLSSWNGSQTSRGGSSLVLQLNFASEHDRALRSLLKLPSGRDPFNYSSHPSLRSDAIDRRYTLAWARLDIDLDADEALIEEVQSDWVRVARYAFSSVSAGHTGYLQRRCGSDVQPAAFMKYYCEVLAPYAEIWDEAMLSAALFFLREELGISRIYYHSPETGVAFKNIKWNAPPRSLYTELPRKFCFRETEDLPKMLRDNNRIRCLRRHQPGLRLNRLTV</sequence>